<evidence type="ECO:0000313" key="2">
    <source>
        <dbReference type="EMBL" id="KAG5462929.1"/>
    </source>
</evidence>
<feature type="non-terminal residue" evidence="2">
    <location>
        <position position="1"/>
    </location>
</feature>
<feature type="region of interest" description="Disordered" evidence="1">
    <location>
        <begin position="151"/>
        <end position="236"/>
    </location>
</feature>
<evidence type="ECO:0000313" key="3">
    <source>
        <dbReference type="Proteomes" id="UP000673691"/>
    </source>
</evidence>
<reference evidence="2 3" key="1">
    <citation type="journal article" name="Sci. Rep.">
        <title>Genome-scale phylogenetic analyses confirm Olpidium as the closest living zoosporic fungus to the non-flagellated, terrestrial fungi.</title>
        <authorList>
            <person name="Chang Y."/>
            <person name="Rochon D."/>
            <person name="Sekimoto S."/>
            <person name="Wang Y."/>
            <person name="Chovatia M."/>
            <person name="Sandor L."/>
            <person name="Salamov A."/>
            <person name="Grigoriev I.V."/>
            <person name="Stajich J.E."/>
            <person name="Spatafora J.W."/>
        </authorList>
    </citation>
    <scope>NUCLEOTIDE SEQUENCE [LARGE SCALE GENOMIC DNA]</scope>
    <source>
        <strain evidence="2">S191</strain>
    </source>
</reference>
<gene>
    <name evidence="2" type="ORF">BJ554DRAFT_2813</name>
</gene>
<protein>
    <submittedName>
        <fullName evidence="2">Uncharacterized protein</fullName>
    </submittedName>
</protein>
<keyword evidence="3" id="KW-1185">Reference proteome</keyword>
<feature type="compositionally biased region" description="Low complexity" evidence="1">
    <location>
        <begin position="35"/>
        <end position="64"/>
    </location>
</feature>
<organism evidence="2 3">
    <name type="scientific">Olpidium bornovanus</name>
    <dbReference type="NCBI Taxonomy" id="278681"/>
    <lineage>
        <taxon>Eukaryota</taxon>
        <taxon>Fungi</taxon>
        <taxon>Fungi incertae sedis</taxon>
        <taxon>Olpidiomycota</taxon>
        <taxon>Olpidiomycotina</taxon>
        <taxon>Olpidiomycetes</taxon>
        <taxon>Olpidiales</taxon>
        <taxon>Olpidiaceae</taxon>
        <taxon>Olpidium</taxon>
    </lineage>
</organism>
<feature type="region of interest" description="Disordered" evidence="1">
    <location>
        <begin position="1"/>
        <end position="69"/>
    </location>
</feature>
<dbReference type="AlphaFoldDB" id="A0A8H8A0I6"/>
<name>A0A8H8A0I6_9FUNG</name>
<feature type="region of interest" description="Disordered" evidence="1">
    <location>
        <begin position="274"/>
        <end position="294"/>
    </location>
</feature>
<feature type="compositionally biased region" description="Low complexity" evidence="1">
    <location>
        <begin position="1"/>
        <end position="27"/>
    </location>
</feature>
<dbReference type="EMBL" id="JAEFCI010001402">
    <property type="protein sequence ID" value="KAG5462929.1"/>
    <property type="molecule type" value="Genomic_DNA"/>
</dbReference>
<evidence type="ECO:0000256" key="1">
    <source>
        <dbReference type="SAM" id="MobiDB-lite"/>
    </source>
</evidence>
<sequence>ALRRAPVPARRAAFGRPAPAEAPSDSLLPRRRRASVPARRAAFGRPAPAEAPSGATAAQPSAAPSPRPHLFEHRFDYTVENVLLTRFRAVDGVEDVRPKGVPIRKVRADNAGIRASRLRDGRRTLSDLALVAPSVRDTRWARREKVSAVPTTAGNLRDHFSGPATLGTRRPVSAPGTGDGADDGGKFTRPFSADSGSGSGCGSSPCQTQDTPSRPPRPRRRVSAPSPGKGVGFTAKRVREIARGAGGEMKSPINKGEPQYSRLGKRFRLKQTSAFGAGGGARSGPSARPRPPIFLSDYGRAVAFPRVRERETRRTRPKSATRLSVPSALAGCPRRLTCSARQL</sequence>
<accession>A0A8H8A0I6</accession>
<proteinExistence type="predicted"/>
<comment type="caution">
    <text evidence="2">The sequence shown here is derived from an EMBL/GenBank/DDBJ whole genome shotgun (WGS) entry which is preliminary data.</text>
</comment>
<dbReference type="Proteomes" id="UP000673691">
    <property type="component" value="Unassembled WGS sequence"/>
</dbReference>